<reference evidence="2" key="1">
    <citation type="submission" date="2019-04" db="EMBL/GenBank/DDBJ databases">
        <authorList>
            <person name="Alioto T."/>
            <person name="Alioto T."/>
        </authorList>
    </citation>
    <scope>NUCLEOTIDE SEQUENCE [LARGE SCALE GENOMIC DNA]</scope>
</reference>
<comment type="caution">
    <text evidence="2">The sequence shown here is derived from an EMBL/GenBank/DDBJ whole genome shotgun (WGS) entry which is preliminary data.</text>
</comment>
<evidence type="ECO:0000313" key="3">
    <source>
        <dbReference type="Proteomes" id="UP000335636"/>
    </source>
</evidence>
<feature type="region of interest" description="Disordered" evidence="1">
    <location>
        <begin position="1"/>
        <end position="73"/>
    </location>
</feature>
<dbReference type="AlphaFoldDB" id="A0A5E4C448"/>
<proteinExistence type="predicted"/>
<feature type="compositionally biased region" description="Low complexity" evidence="1">
    <location>
        <begin position="1"/>
        <end position="13"/>
    </location>
</feature>
<feature type="non-terminal residue" evidence="2">
    <location>
        <position position="73"/>
    </location>
</feature>
<feature type="non-terminal residue" evidence="2">
    <location>
        <position position="1"/>
    </location>
</feature>
<protein>
    <submittedName>
        <fullName evidence="2">Uncharacterized protein</fullName>
    </submittedName>
</protein>
<keyword evidence="3" id="KW-1185">Reference proteome</keyword>
<name>A0A5E4C448_MARMO</name>
<accession>A0A5E4C448</accession>
<sequence length="73" mass="7392">ASSRHGASSVCGSSDGGGGKGVCSLAPTGSFVLGTESGRSGEEGGRRGEEEPRRTRRLALRGGLPSLRVPRPQ</sequence>
<evidence type="ECO:0000256" key="1">
    <source>
        <dbReference type="SAM" id="MobiDB-lite"/>
    </source>
</evidence>
<organism evidence="2 3">
    <name type="scientific">Marmota monax</name>
    <name type="common">Woodchuck</name>
    <dbReference type="NCBI Taxonomy" id="9995"/>
    <lineage>
        <taxon>Eukaryota</taxon>
        <taxon>Metazoa</taxon>
        <taxon>Chordata</taxon>
        <taxon>Craniata</taxon>
        <taxon>Vertebrata</taxon>
        <taxon>Euteleostomi</taxon>
        <taxon>Mammalia</taxon>
        <taxon>Eutheria</taxon>
        <taxon>Euarchontoglires</taxon>
        <taxon>Glires</taxon>
        <taxon>Rodentia</taxon>
        <taxon>Sciuromorpha</taxon>
        <taxon>Sciuridae</taxon>
        <taxon>Xerinae</taxon>
        <taxon>Marmotini</taxon>
        <taxon>Marmota</taxon>
    </lineage>
</organism>
<dbReference type="EMBL" id="CABDUW010000855">
    <property type="protein sequence ID" value="VTJ76060.1"/>
    <property type="molecule type" value="Genomic_DNA"/>
</dbReference>
<gene>
    <name evidence="2" type="ORF">MONAX_5E027691</name>
</gene>
<feature type="compositionally biased region" description="Basic and acidic residues" evidence="1">
    <location>
        <begin position="39"/>
        <end position="53"/>
    </location>
</feature>
<dbReference type="Proteomes" id="UP000335636">
    <property type="component" value="Unassembled WGS sequence"/>
</dbReference>
<evidence type="ECO:0000313" key="2">
    <source>
        <dbReference type="EMBL" id="VTJ76060.1"/>
    </source>
</evidence>